<evidence type="ECO:0000259" key="1">
    <source>
        <dbReference type="Pfam" id="PF04179"/>
    </source>
</evidence>
<reference evidence="3 4" key="1">
    <citation type="journal article" date="2004" name="Science">
        <title>The Ashbya gossypii genome as a tool for mapping the ancient Saccharomyces cerevisiae genome.</title>
        <authorList>
            <person name="Dietrich F.S."/>
            <person name="Voegeli S."/>
            <person name="Brachat S."/>
            <person name="Lerch A."/>
            <person name="Gates K."/>
            <person name="Steiner S."/>
            <person name="Mohr C."/>
            <person name="Pohlmann R."/>
            <person name="Luedi P."/>
            <person name="Choi S."/>
            <person name="Wing R.A."/>
            <person name="Flavier A."/>
            <person name="Gaffney T.D."/>
            <person name="Philippsen P."/>
        </authorList>
    </citation>
    <scope>NUCLEOTIDE SEQUENCE [LARGE SCALE GENOMIC DNA]</scope>
    <source>
        <strain evidence="4">ATCC 10895 / CBS 109.51 / FGSC 9923 / NRRL Y-1056</strain>
    </source>
</reference>
<dbReference type="AlphaFoldDB" id="Q752X2"/>
<organism evidence="3 4">
    <name type="scientific">Eremothecium gossypii (strain ATCC 10895 / CBS 109.51 / FGSC 9923 / NRRL Y-1056)</name>
    <name type="common">Yeast</name>
    <name type="synonym">Ashbya gossypii</name>
    <dbReference type="NCBI Taxonomy" id="284811"/>
    <lineage>
        <taxon>Eukaryota</taxon>
        <taxon>Fungi</taxon>
        <taxon>Dikarya</taxon>
        <taxon>Ascomycota</taxon>
        <taxon>Saccharomycotina</taxon>
        <taxon>Saccharomycetes</taxon>
        <taxon>Saccharomycetales</taxon>
        <taxon>Saccharomycetaceae</taxon>
        <taxon>Eremothecium</taxon>
    </lineage>
</organism>
<dbReference type="Proteomes" id="UP000000591">
    <property type="component" value="Chromosome VI"/>
</dbReference>
<dbReference type="HOGENOM" id="CLU_027654_1_1_1"/>
<dbReference type="eggNOG" id="KOG2634">
    <property type="taxonomic scope" value="Eukaryota"/>
</dbReference>
<name>Q752X2_EREGS</name>
<keyword evidence="4" id="KW-1185">Reference proteome</keyword>
<dbReference type="KEGG" id="ago:AGOS_AFR451C"/>
<dbReference type="OrthoDB" id="45256at2759"/>
<dbReference type="PIRSF" id="PIRSF007747">
    <property type="entry name" value="Ribosyl_Ptfrase"/>
    <property type="match status" value="1"/>
</dbReference>
<dbReference type="GO" id="GO:0016763">
    <property type="term" value="F:pentosyltransferase activity"/>
    <property type="evidence" value="ECO:0000318"/>
    <property type="project" value="GO_Central"/>
</dbReference>
<dbReference type="InterPro" id="IPR007306">
    <property type="entry name" value="Rit1"/>
</dbReference>
<dbReference type="InterPro" id="IPR033421">
    <property type="entry name" value="Rit1_DUSP-like"/>
</dbReference>
<dbReference type="Pfam" id="PF04179">
    <property type="entry name" value="Init_tRNA_PT"/>
    <property type="match status" value="1"/>
</dbReference>
<dbReference type="OMA" id="PVFWANQ"/>
<dbReference type="InParanoid" id="Q752X2"/>
<feature type="domain" description="Rit1 N-terminal" evidence="2">
    <location>
        <begin position="16"/>
        <end position="294"/>
    </location>
</feature>
<evidence type="ECO:0000259" key="2">
    <source>
        <dbReference type="Pfam" id="PF17184"/>
    </source>
</evidence>
<feature type="domain" description="Rit1 DUSP-like" evidence="1">
    <location>
        <begin position="366"/>
        <end position="471"/>
    </location>
</feature>
<dbReference type="RefSeq" id="NP_985998.3">
    <property type="nucleotide sequence ID" value="NM_211353.3"/>
</dbReference>
<dbReference type="InterPro" id="IPR029021">
    <property type="entry name" value="Prot-tyrosine_phosphatase-like"/>
</dbReference>
<gene>
    <name evidence="3" type="ORF">AGOS_AFR451C</name>
</gene>
<reference evidence="4" key="2">
    <citation type="journal article" date="2013" name="G3 (Bethesda)">
        <title>Genomes of Ashbya fungi isolated from insects reveal four mating-type loci, numerous translocations, lack of transposons, and distinct gene duplications.</title>
        <authorList>
            <person name="Dietrich F.S."/>
            <person name="Voegeli S."/>
            <person name="Kuo S."/>
            <person name="Philippsen P."/>
        </authorList>
    </citation>
    <scope>GENOME REANNOTATION</scope>
    <source>
        <strain evidence="4">ATCC 10895 / CBS 109.51 / FGSC 9923 / NRRL Y-1056</strain>
    </source>
</reference>
<dbReference type="GO" id="GO:0043399">
    <property type="term" value="F:tRNA adenosine(64)-2'-O-ribosylphosphate transferase activity"/>
    <property type="evidence" value="ECO:0007669"/>
    <property type="project" value="InterPro"/>
</dbReference>
<dbReference type="PANTHER" id="PTHR31811:SF0">
    <property type="entry name" value="TRNA A64-2'-O-RIBOSYLPHOSPHATE TRANSFERASE"/>
    <property type="match status" value="1"/>
</dbReference>
<dbReference type="GO" id="GO:0019988">
    <property type="term" value="P:charged-tRNA amino acid modification"/>
    <property type="evidence" value="ECO:0000318"/>
    <property type="project" value="GO_Central"/>
</dbReference>
<accession>Q752X2</accession>
<dbReference type="FunCoup" id="Q752X2">
    <property type="interactions" value="61"/>
</dbReference>
<dbReference type="STRING" id="284811.Q752X2"/>
<dbReference type="GeneID" id="4622275"/>
<proteinExistence type="predicted"/>
<dbReference type="InterPro" id="IPR033449">
    <property type="entry name" value="Rit1_N"/>
</dbReference>
<dbReference type="Gene3D" id="3.90.190.10">
    <property type="entry name" value="Protein tyrosine phosphatase superfamily"/>
    <property type="match status" value="1"/>
</dbReference>
<dbReference type="Pfam" id="PF17184">
    <property type="entry name" value="Rit1_C"/>
    <property type="match status" value="1"/>
</dbReference>
<evidence type="ECO:0000313" key="3">
    <source>
        <dbReference type="EMBL" id="AAS53822.3"/>
    </source>
</evidence>
<sequence length="472" mass="52503">MQDTTCETLNHINKEIKKEYTSLRNRLRSILCDNKFLLEEVLGCFSGLPLVPNERCGLWYCSPEMYETTCYFKSTDGHVNGWDFSVRRLNFHLLPLLAERSGAIIVDSTRRGKKIPDALSKTIPIWCAVLNTLILEHTEGSGEVLFCPPGTVSQLEYNRIQAKLPELVQKLKRVDAISGAELCSLLGGRLLRPFWVYPGAAMLGTTRDLFTGESLQEPWQPPPGVIPLILCTASRQCQDGVDKSQGYAYVQGAADDHELWANGLTPSLFWANVQLLADDSMPEQLLQGHVERIVELHKSTHTEAVAHELPCRETDVVTEHLRLGSVAPCQISDKQAELLEQQYSLVVLCGSSIELSAAAPHPRIRIYPLNSGCKKSSRALRPALIEIIPLISTALCEALPVLICCSSGSDISVGIVLAALCKNYDLEWRHEDQKDMTKTIIKKHLIKLTSKIHGRIINPSRTTLNSVNAFLM</sequence>
<dbReference type="EMBL" id="AE016819">
    <property type="protein sequence ID" value="AAS53822.3"/>
    <property type="molecule type" value="Genomic_DNA"/>
</dbReference>
<evidence type="ECO:0000313" key="4">
    <source>
        <dbReference type="Proteomes" id="UP000000591"/>
    </source>
</evidence>
<dbReference type="PANTHER" id="PTHR31811">
    <property type="entry name" value="TRNA A64-2'-O-RIBOSYLPHOSPHATE TRANSFERASE"/>
    <property type="match status" value="1"/>
</dbReference>
<protein>
    <submittedName>
        <fullName evidence="3">AFR451Cp</fullName>
    </submittedName>
</protein>